<evidence type="ECO:0000256" key="3">
    <source>
        <dbReference type="SAM" id="Phobius"/>
    </source>
</evidence>
<dbReference type="Gene3D" id="3.40.630.190">
    <property type="entry name" value="LCP protein"/>
    <property type="match status" value="1"/>
</dbReference>
<feature type="domain" description="Cell envelope-related transcriptional attenuator" evidence="4">
    <location>
        <begin position="260"/>
        <end position="404"/>
    </location>
</feature>
<evidence type="ECO:0000313" key="6">
    <source>
        <dbReference type="Proteomes" id="UP000776650"/>
    </source>
</evidence>
<evidence type="ECO:0000256" key="2">
    <source>
        <dbReference type="SAM" id="MobiDB-lite"/>
    </source>
</evidence>
<dbReference type="AlphaFoldDB" id="A0A921JYW2"/>
<keyword evidence="3" id="KW-0472">Membrane</keyword>
<reference evidence="5" key="2">
    <citation type="submission" date="2021-09" db="EMBL/GenBank/DDBJ databases">
        <authorList>
            <person name="Gilroy R."/>
        </authorList>
    </citation>
    <scope>NUCLEOTIDE SEQUENCE</scope>
    <source>
        <strain evidence="5">ChiGjej1B1-18357</strain>
    </source>
</reference>
<feature type="compositionally biased region" description="Low complexity" evidence="2">
    <location>
        <begin position="81"/>
        <end position="93"/>
    </location>
</feature>
<dbReference type="InterPro" id="IPR050922">
    <property type="entry name" value="LytR/CpsA/Psr_CW_biosynth"/>
</dbReference>
<sequence length="496" mass="53128">MSDESMRRHLSPEEAAEQRRRARARREAASRQAPEGRPAPAPRQNPDPSGRPRHAAGPSASQNQPNPNRTYGRFDPGPGRGAAYGAAGAAGAAGVAGGSAAGVPRETPRGAPAGPGAPGGPRYQPTQQPERFDDGYHSERPRRASRNAPPQNPVVQRPPRGRRPSPRPAARTAPRKKRRFGFFRILVLLLVVILTAGVLSALWADSKLQHVDALSDYPGKPGKTPGTVTLVVGTDSRAGLTEEEQAHLATGSEQDAGGDRTDTMMLVYKPADGGKPMIISIPRDLLVDIPEYGEYKINAAYSLGGPKMLVQTLETETGIRIDHYAEIGFGGFAGIVDAVGGIEMCLDEPIEDPDAGINLGAGCQTLAGPQALGFVRTRHGFAQQDLDRVQNQRKFMSALMSEVTKPSTLLNPFRLSRLVSDGAATIRVDEKDHIWDLGMMMWSIRSEPVTATVPFDGMADGAVGSYLVWGDTTNAFFDNLRRGATPPADLYEMPPA</sequence>
<accession>A0A921JYW2</accession>
<dbReference type="EMBL" id="DYXM01000221">
    <property type="protein sequence ID" value="HJE91594.1"/>
    <property type="molecule type" value="Genomic_DNA"/>
</dbReference>
<evidence type="ECO:0000259" key="4">
    <source>
        <dbReference type="Pfam" id="PF03816"/>
    </source>
</evidence>
<organism evidence="5 6">
    <name type="scientific">Dietzia timorensis</name>
    <dbReference type="NCBI Taxonomy" id="499555"/>
    <lineage>
        <taxon>Bacteria</taxon>
        <taxon>Bacillati</taxon>
        <taxon>Actinomycetota</taxon>
        <taxon>Actinomycetes</taxon>
        <taxon>Mycobacteriales</taxon>
        <taxon>Dietziaceae</taxon>
        <taxon>Dietzia</taxon>
    </lineage>
</organism>
<feature type="compositionally biased region" description="Low complexity" evidence="2">
    <location>
        <begin position="147"/>
        <end position="158"/>
    </location>
</feature>
<comment type="similarity">
    <text evidence="1">Belongs to the LytR/CpsA/Psr (LCP) family.</text>
</comment>
<feature type="compositionally biased region" description="Polar residues" evidence="2">
    <location>
        <begin position="59"/>
        <end position="69"/>
    </location>
</feature>
<proteinExistence type="inferred from homology"/>
<dbReference type="Proteomes" id="UP000776650">
    <property type="component" value="Unassembled WGS sequence"/>
</dbReference>
<keyword evidence="3" id="KW-0812">Transmembrane</keyword>
<name>A0A921JYW2_9ACTN</name>
<feature type="compositionally biased region" description="Basic and acidic residues" evidence="2">
    <location>
        <begin position="130"/>
        <end position="142"/>
    </location>
</feature>
<dbReference type="PANTHER" id="PTHR33392">
    <property type="entry name" value="POLYISOPRENYL-TEICHOIC ACID--PEPTIDOGLYCAN TEICHOIC ACID TRANSFERASE TAGU"/>
    <property type="match status" value="1"/>
</dbReference>
<dbReference type="RefSeq" id="WP_303914198.1">
    <property type="nucleotide sequence ID" value="NZ_DYXM01000221.1"/>
</dbReference>
<reference evidence="5" key="1">
    <citation type="journal article" date="2021" name="PeerJ">
        <title>Extensive microbial diversity within the chicken gut microbiome revealed by metagenomics and culture.</title>
        <authorList>
            <person name="Gilroy R."/>
            <person name="Ravi A."/>
            <person name="Getino M."/>
            <person name="Pursley I."/>
            <person name="Horton D.L."/>
            <person name="Alikhan N.F."/>
            <person name="Baker D."/>
            <person name="Gharbi K."/>
            <person name="Hall N."/>
            <person name="Watson M."/>
            <person name="Adriaenssens E.M."/>
            <person name="Foster-Nyarko E."/>
            <person name="Jarju S."/>
            <person name="Secka A."/>
            <person name="Antonio M."/>
            <person name="Oren A."/>
            <person name="Chaudhuri R.R."/>
            <person name="La Ragione R."/>
            <person name="Hildebrand F."/>
            <person name="Pallen M.J."/>
        </authorList>
    </citation>
    <scope>NUCLEOTIDE SEQUENCE</scope>
    <source>
        <strain evidence="5">ChiGjej1B1-18357</strain>
    </source>
</reference>
<comment type="caution">
    <text evidence="5">The sequence shown here is derived from an EMBL/GenBank/DDBJ whole genome shotgun (WGS) entry which is preliminary data.</text>
</comment>
<dbReference type="Pfam" id="PF03816">
    <property type="entry name" value="LytR_cpsA_psr"/>
    <property type="match status" value="1"/>
</dbReference>
<feature type="compositionally biased region" description="Basic and acidic residues" evidence="2">
    <location>
        <begin position="1"/>
        <end position="29"/>
    </location>
</feature>
<dbReference type="NCBIfam" id="TIGR00350">
    <property type="entry name" value="lytR_cpsA_psr"/>
    <property type="match status" value="1"/>
</dbReference>
<evidence type="ECO:0000256" key="1">
    <source>
        <dbReference type="ARBA" id="ARBA00006068"/>
    </source>
</evidence>
<feature type="transmembrane region" description="Helical" evidence="3">
    <location>
        <begin position="181"/>
        <end position="204"/>
    </location>
</feature>
<gene>
    <name evidence="5" type="ORF">K8V11_11375</name>
</gene>
<dbReference type="InterPro" id="IPR004474">
    <property type="entry name" value="LytR_CpsA_psr"/>
</dbReference>
<evidence type="ECO:0000313" key="5">
    <source>
        <dbReference type="EMBL" id="HJE91594.1"/>
    </source>
</evidence>
<keyword evidence="3" id="KW-1133">Transmembrane helix</keyword>
<protein>
    <submittedName>
        <fullName evidence="5">LCP family protein</fullName>
    </submittedName>
</protein>
<feature type="region of interest" description="Disordered" evidence="2">
    <location>
        <begin position="1"/>
        <end position="174"/>
    </location>
</feature>
<dbReference type="PANTHER" id="PTHR33392:SF6">
    <property type="entry name" value="POLYISOPRENYL-TEICHOIC ACID--PEPTIDOGLYCAN TEICHOIC ACID TRANSFERASE TAGU"/>
    <property type="match status" value="1"/>
</dbReference>